<gene>
    <name evidence="3" type="ORF">JoomaDRAFT_2728</name>
</gene>
<reference evidence="3 4" key="1">
    <citation type="submission" date="2012-02" db="EMBL/GenBank/DDBJ databases">
        <title>Improved High-Quality Draft genome of Joostella marina DSM 19592.</title>
        <authorList>
            <consortium name="US DOE Joint Genome Institute (JGI-PGF)"/>
            <person name="Lucas S."/>
            <person name="Copeland A."/>
            <person name="Lapidus A."/>
            <person name="Bruce D."/>
            <person name="Goodwin L."/>
            <person name="Pitluck S."/>
            <person name="Peters L."/>
            <person name="Chertkov O."/>
            <person name="Ovchinnikova G."/>
            <person name="Kyrpides N."/>
            <person name="Mavromatis K."/>
            <person name="Detter J.C."/>
            <person name="Han C."/>
            <person name="Land M."/>
            <person name="Hauser L."/>
            <person name="Markowitz V."/>
            <person name="Cheng J.-F."/>
            <person name="Hugenholtz P."/>
            <person name="Woyke T."/>
            <person name="Wu D."/>
            <person name="Tindall B."/>
            <person name="Brambilla E."/>
            <person name="Klenk H.-P."/>
            <person name="Eisen J.A."/>
        </authorList>
    </citation>
    <scope>NUCLEOTIDE SEQUENCE [LARGE SCALE GENOMIC DNA]</scope>
    <source>
        <strain evidence="3 4">DSM 19592</strain>
    </source>
</reference>
<dbReference type="RefSeq" id="WP_008613382.1">
    <property type="nucleotide sequence ID" value="NZ_JH651379.1"/>
</dbReference>
<feature type="chain" id="PRO_5003668453" evidence="1">
    <location>
        <begin position="21"/>
        <end position="204"/>
    </location>
</feature>
<dbReference type="Pfam" id="PF00578">
    <property type="entry name" value="AhpC-TSA"/>
    <property type="match status" value="1"/>
</dbReference>
<feature type="domain" description="Thioredoxin" evidence="2">
    <location>
        <begin position="29"/>
        <end position="186"/>
    </location>
</feature>
<dbReference type="GO" id="GO:0016209">
    <property type="term" value="F:antioxidant activity"/>
    <property type="evidence" value="ECO:0007669"/>
    <property type="project" value="InterPro"/>
</dbReference>
<sequence length="204" mass="22465">MKPLKIIFLIVVVITNSAFTFPSSIGDGYEIGDKAADFKLKNIDGKTVSLSDYKDAKGFLVVFTCNTCPYANAYEERIIALDKKYKLKGVPVIAINPNNPSKSPEESFEQMQERAANKGYTFPYLVDKGQNISPLYGAQRTPHCFLLEKTSNGNIVKYIGAIDDNYQDEAAVETAYVANAIDAMLVGEEIQIKNTKAIGCSIKL</sequence>
<protein>
    <submittedName>
        <fullName evidence="3">Peroxiredoxin</fullName>
    </submittedName>
</protein>
<dbReference type="Proteomes" id="UP000004690">
    <property type="component" value="Unassembled WGS sequence"/>
</dbReference>
<dbReference type="InterPro" id="IPR013766">
    <property type="entry name" value="Thioredoxin_domain"/>
</dbReference>
<dbReference type="InterPro" id="IPR047262">
    <property type="entry name" value="PRX-like1"/>
</dbReference>
<proteinExistence type="predicted"/>
<dbReference type="SUPFAM" id="SSF52833">
    <property type="entry name" value="Thioredoxin-like"/>
    <property type="match status" value="1"/>
</dbReference>
<dbReference type="CDD" id="cd02969">
    <property type="entry name" value="PRX_like1"/>
    <property type="match status" value="1"/>
</dbReference>
<dbReference type="EMBL" id="JH651379">
    <property type="protein sequence ID" value="EIJ39693.1"/>
    <property type="molecule type" value="Genomic_DNA"/>
</dbReference>
<dbReference type="PANTHER" id="PTHR43640:SF1">
    <property type="entry name" value="THIOREDOXIN-DEPENDENT PEROXIREDOXIN"/>
    <property type="match status" value="1"/>
</dbReference>
<evidence type="ECO:0000259" key="2">
    <source>
        <dbReference type="PROSITE" id="PS51352"/>
    </source>
</evidence>
<evidence type="ECO:0000313" key="4">
    <source>
        <dbReference type="Proteomes" id="UP000004690"/>
    </source>
</evidence>
<dbReference type="Gene3D" id="3.40.30.10">
    <property type="entry name" value="Glutaredoxin"/>
    <property type="match status" value="1"/>
</dbReference>
<keyword evidence="1" id="KW-0732">Signal</keyword>
<name>I3C7V0_9FLAO</name>
<feature type="signal peptide" evidence="1">
    <location>
        <begin position="1"/>
        <end position="20"/>
    </location>
</feature>
<accession>I3C7V0</accession>
<dbReference type="InterPro" id="IPR036249">
    <property type="entry name" value="Thioredoxin-like_sf"/>
</dbReference>
<evidence type="ECO:0000313" key="3">
    <source>
        <dbReference type="EMBL" id="EIJ39693.1"/>
    </source>
</evidence>
<dbReference type="eggNOG" id="COG1225">
    <property type="taxonomic scope" value="Bacteria"/>
</dbReference>
<dbReference type="InterPro" id="IPR000866">
    <property type="entry name" value="AhpC/TSA"/>
</dbReference>
<dbReference type="GO" id="GO:0016491">
    <property type="term" value="F:oxidoreductase activity"/>
    <property type="evidence" value="ECO:0007669"/>
    <property type="project" value="InterPro"/>
</dbReference>
<evidence type="ECO:0000256" key="1">
    <source>
        <dbReference type="SAM" id="SignalP"/>
    </source>
</evidence>
<dbReference type="AlphaFoldDB" id="I3C7V0"/>
<keyword evidence="4" id="KW-1185">Reference proteome</keyword>
<dbReference type="STRING" id="926559.JoomaDRAFT_2728"/>
<dbReference type="OrthoDB" id="9809746at2"/>
<dbReference type="PANTHER" id="PTHR43640">
    <property type="entry name" value="OS07G0260300 PROTEIN"/>
    <property type="match status" value="1"/>
</dbReference>
<organism evidence="3 4">
    <name type="scientific">Galbibacter orientalis DSM 19592</name>
    <dbReference type="NCBI Taxonomy" id="926559"/>
    <lineage>
        <taxon>Bacteria</taxon>
        <taxon>Pseudomonadati</taxon>
        <taxon>Bacteroidota</taxon>
        <taxon>Flavobacteriia</taxon>
        <taxon>Flavobacteriales</taxon>
        <taxon>Flavobacteriaceae</taxon>
        <taxon>Galbibacter</taxon>
    </lineage>
</organism>
<dbReference type="PROSITE" id="PS51352">
    <property type="entry name" value="THIOREDOXIN_2"/>
    <property type="match status" value="1"/>
</dbReference>
<dbReference type="HOGENOM" id="CLU_076204_2_1_10"/>